<dbReference type="Pfam" id="PF00294">
    <property type="entry name" value="PfkB"/>
    <property type="match status" value="1"/>
</dbReference>
<dbReference type="InterPro" id="IPR011611">
    <property type="entry name" value="PfkB_dom"/>
</dbReference>
<organism evidence="4">
    <name type="scientific">marine metagenome</name>
    <dbReference type="NCBI Taxonomy" id="408172"/>
    <lineage>
        <taxon>unclassified sequences</taxon>
        <taxon>metagenomes</taxon>
        <taxon>ecological metagenomes</taxon>
    </lineage>
</organism>
<feature type="domain" description="Carbohydrate kinase PfkB" evidence="3">
    <location>
        <begin position="1"/>
        <end position="111"/>
    </location>
</feature>
<sequence length="113" mass="12122">MAKVVCVGLAVLDHVFMVPEIPKVPTKWHANAYHPVGGGNAATAAVAISRAGGEAVYWGRMGDDDNGRLILQELEEYNVDVQYVHRLEGVCSGVSAVLVDSDGERLIVNYSDP</sequence>
<protein>
    <recommendedName>
        <fullName evidence="3">Carbohydrate kinase PfkB domain-containing protein</fullName>
    </recommendedName>
</protein>
<name>A0A382QZU8_9ZZZZ</name>
<keyword evidence="2" id="KW-0418">Kinase</keyword>
<dbReference type="GO" id="GO:0005829">
    <property type="term" value="C:cytosol"/>
    <property type="evidence" value="ECO:0007669"/>
    <property type="project" value="TreeGrafter"/>
</dbReference>
<keyword evidence="1" id="KW-0808">Transferase</keyword>
<evidence type="ECO:0000256" key="1">
    <source>
        <dbReference type="ARBA" id="ARBA00022679"/>
    </source>
</evidence>
<dbReference type="InterPro" id="IPR029056">
    <property type="entry name" value="Ribokinase-like"/>
</dbReference>
<dbReference type="Gene3D" id="3.40.1190.20">
    <property type="match status" value="1"/>
</dbReference>
<gene>
    <name evidence="4" type="ORF">METZ01_LOCUS343361</name>
</gene>
<evidence type="ECO:0000256" key="2">
    <source>
        <dbReference type="ARBA" id="ARBA00022777"/>
    </source>
</evidence>
<proteinExistence type="predicted"/>
<dbReference type="GO" id="GO:0016301">
    <property type="term" value="F:kinase activity"/>
    <property type="evidence" value="ECO:0007669"/>
    <property type="project" value="UniProtKB-KW"/>
</dbReference>
<evidence type="ECO:0000313" key="4">
    <source>
        <dbReference type="EMBL" id="SVC90507.1"/>
    </source>
</evidence>
<reference evidence="4" key="1">
    <citation type="submission" date="2018-05" db="EMBL/GenBank/DDBJ databases">
        <authorList>
            <person name="Lanie J.A."/>
            <person name="Ng W.-L."/>
            <person name="Kazmierczak K.M."/>
            <person name="Andrzejewski T.M."/>
            <person name="Davidsen T.M."/>
            <person name="Wayne K.J."/>
            <person name="Tettelin H."/>
            <person name="Glass J.I."/>
            <person name="Rusch D."/>
            <person name="Podicherti R."/>
            <person name="Tsui H.-C.T."/>
            <person name="Winkler M.E."/>
        </authorList>
    </citation>
    <scope>NUCLEOTIDE SEQUENCE</scope>
</reference>
<evidence type="ECO:0000259" key="3">
    <source>
        <dbReference type="Pfam" id="PF00294"/>
    </source>
</evidence>
<dbReference type="EMBL" id="UINC01117813">
    <property type="protein sequence ID" value="SVC90507.1"/>
    <property type="molecule type" value="Genomic_DNA"/>
</dbReference>
<dbReference type="AlphaFoldDB" id="A0A382QZU8"/>
<feature type="non-terminal residue" evidence="4">
    <location>
        <position position="113"/>
    </location>
</feature>
<accession>A0A382QZU8</accession>
<dbReference type="PANTHER" id="PTHR10584:SF157">
    <property type="entry name" value="SULFOFRUCTOSE KINASE"/>
    <property type="match status" value="1"/>
</dbReference>
<dbReference type="PANTHER" id="PTHR10584">
    <property type="entry name" value="SUGAR KINASE"/>
    <property type="match status" value="1"/>
</dbReference>
<dbReference type="SUPFAM" id="SSF53613">
    <property type="entry name" value="Ribokinase-like"/>
    <property type="match status" value="1"/>
</dbReference>